<evidence type="ECO:0000313" key="4">
    <source>
        <dbReference type="EMBL" id="HIX54990.1"/>
    </source>
</evidence>
<protein>
    <submittedName>
        <fullName evidence="4">DUF4974 domain-containing protein</fullName>
    </submittedName>
</protein>
<feature type="transmembrane region" description="Helical" evidence="1">
    <location>
        <begin position="83"/>
        <end position="102"/>
    </location>
</feature>
<dbReference type="Pfam" id="PF16344">
    <property type="entry name" value="FecR_C"/>
    <property type="match status" value="1"/>
</dbReference>
<gene>
    <name evidence="4" type="ORF">H9853_08190</name>
</gene>
<dbReference type="InterPro" id="IPR006860">
    <property type="entry name" value="FecR"/>
</dbReference>
<dbReference type="PANTHER" id="PTHR30273:SF2">
    <property type="entry name" value="PROTEIN FECR"/>
    <property type="match status" value="1"/>
</dbReference>
<keyword evidence="1" id="KW-0472">Membrane</keyword>
<accession>A0A9D1W9N8</accession>
<evidence type="ECO:0000259" key="3">
    <source>
        <dbReference type="Pfam" id="PF16344"/>
    </source>
</evidence>
<evidence type="ECO:0000259" key="2">
    <source>
        <dbReference type="Pfam" id="PF04773"/>
    </source>
</evidence>
<name>A0A9D1W9N8_9SPHI</name>
<dbReference type="AlphaFoldDB" id="A0A9D1W9N8"/>
<reference evidence="4" key="2">
    <citation type="submission" date="2021-04" db="EMBL/GenBank/DDBJ databases">
        <authorList>
            <person name="Gilroy R."/>
        </authorList>
    </citation>
    <scope>NUCLEOTIDE SEQUENCE</scope>
    <source>
        <strain evidence="4">1719</strain>
    </source>
</reference>
<proteinExistence type="predicted"/>
<dbReference type="Pfam" id="PF04773">
    <property type="entry name" value="FecR"/>
    <property type="match status" value="1"/>
</dbReference>
<comment type="caution">
    <text evidence="4">The sequence shown here is derived from an EMBL/GenBank/DDBJ whole genome shotgun (WGS) entry which is preliminary data.</text>
</comment>
<dbReference type="Gene3D" id="3.55.50.30">
    <property type="match status" value="1"/>
</dbReference>
<feature type="domain" description="FecR protein" evidence="2">
    <location>
        <begin position="174"/>
        <end position="275"/>
    </location>
</feature>
<feature type="domain" description="Protein FecR C-terminal" evidence="3">
    <location>
        <begin position="316"/>
        <end position="384"/>
    </location>
</feature>
<dbReference type="Gene3D" id="2.60.120.1440">
    <property type="match status" value="1"/>
</dbReference>
<dbReference type="EMBL" id="DXEZ01000224">
    <property type="protein sequence ID" value="HIX54990.1"/>
    <property type="molecule type" value="Genomic_DNA"/>
</dbReference>
<keyword evidence="1" id="KW-0812">Transmembrane</keyword>
<keyword evidence="1" id="KW-1133">Transmembrane helix</keyword>
<evidence type="ECO:0000313" key="5">
    <source>
        <dbReference type="Proteomes" id="UP000824156"/>
    </source>
</evidence>
<dbReference type="Proteomes" id="UP000824156">
    <property type="component" value="Unassembled WGS sequence"/>
</dbReference>
<dbReference type="GO" id="GO:0016989">
    <property type="term" value="F:sigma factor antagonist activity"/>
    <property type="evidence" value="ECO:0007669"/>
    <property type="project" value="TreeGrafter"/>
</dbReference>
<reference evidence="4" key="1">
    <citation type="journal article" date="2021" name="PeerJ">
        <title>Extensive microbial diversity within the chicken gut microbiome revealed by metagenomics and culture.</title>
        <authorList>
            <person name="Gilroy R."/>
            <person name="Ravi A."/>
            <person name="Getino M."/>
            <person name="Pursley I."/>
            <person name="Horton D.L."/>
            <person name="Alikhan N.F."/>
            <person name="Baker D."/>
            <person name="Gharbi K."/>
            <person name="Hall N."/>
            <person name="Watson M."/>
            <person name="Adriaenssens E.M."/>
            <person name="Foster-Nyarko E."/>
            <person name="Jarju S."/>
            <person name="Secka A."/>
            <person name="Antonio M."/>
            <person name="Oren A."/>
            <person name="Chaudhuri R.R."/>
            <person name="La Ragione R."/>
            <person name="Hildebrand F."/>
            <person name="Pallen M.J."/>
        </authorList>
    </citation>
    <scope>NUCLEOTIDE SEQUENCE</scope>
    <source>
        <strain evidence="4">1719</strain>
    </source>
</reference>
<dbReference type="InterPro" id="IPR012373">
    <property type="entry name" value="Ferrdict_sens_TM"/>
</dbReference>
<dbReference type="InterPro" id="IPR032508">
    <property type="entry name" value="FecR_C"/>
</dbReference>
<dbReference type="PANTHER" id="PTHR30273">
    <property type="entry name" value="PERIPLASMIC SIGNAL SENSOR AND SIGMA FACTOR ACTIVATOR FECR-RELATED"/>
    <property type="match status" value="1"/>
</dbReference>
<organism evidence="4 5">
    <name type="scientific">Candidatus Sphingobacterium stercoripullorum</name>
    <dbReference type="NCBI Taxonomy" id="2838759"/>
    <lineage>
        <taxon>Bacteria</taxon>
        <taxon>Pseudomonadati</taxon>
        <taxon>Bacteroidota</taxon>
        <taxon>Sphingobacteriia</taxon>
        <taxon>Sphingobacteriales</taxon>
        <taxon>Sphingobacteriaceae</taxon>
        <taxon>Sphingobacterium</taxon>
    </lineage>
</organism>
<sequence>MENEFRVSQLLYKKLIDGLSDIEQEELDDWQNECPENKQFVEEYLGHKKALHEDLQLFQSFSAESSWESLQSQERDSSKLRRYWWVIPIAASILLAFTWYVFNGSKQESTLVAEEVITPGSEKAIIKFDDGRELILQENEGGVIWDSTSLRYQNGDLISSSDNNSKGLGGTLFQIATPVGGQYKIQLPDGSKVHLNASSSVHYVEDDTLRTVELIGEAYFEVSSLAIMGNQNEKVNKPFIVNSGNQQVKVLGTAFNIKAYSGEKTYTTLVEGQVELQTGSQKLTLIPGEQAALEDNQLSKYKADLSSALGWTTGTFVFNDEPLEEILRQVARWYDVTFSYQEKALQEERFEVFLPRFSNLTEFLELLEKTGEVKFEVVGRKVLVSQVKAE</sequence>
<evidence type="ECO:0000256" key="1">
    <source>
        <dbReference type="SAM" id="Phobius"/>
    </source>
</evidence>